<dbReference type="InterPro" id="IPR035906">
    <property type="entry name" value="MetI-like_sf"/>
</dbReference>
<evidence type="ECO:0000259" key="8">
    <source>
        <dbReference type="PROSITE" id="PS50928"/>
    </source>
</evidence>
<evidence type="ECO:0000313" key="9">
    <source>
        <dbReference type="EMBL" id="ACR79879.1"/>
    </source>
</evidence>
<dbReference type="Gene3D" id="1.10.3720.10">
    <property type="entry name" value="MetI-like"/>
    <property type="match status" value="1"/>
</dbReference>
<keyword evidence="10" id="KW-1185">Reference proteome</keyword>
<dbReference type="GO" id="GO:0005886">
    <property type="term" value="C:plasma membrane"/>
    <property type="evidence" value="ECO:0007669"/>
    <property type="project" value="UniProtKB-SubCell"/>
</dbReference>
<gene>
    <name evidence="9" type="ordered locus">Kole_1179</name>
</gene>
<keyword evidence="3" id="KW-1003">Cell membrane</keyword>
<dbReference type="KEGG" id="kol:Kole_1179"/>
<evidence type="ECO:0000313" key="10">
    <source>
        <dbReference type="Proteomes" id="UP000002382"/>
    </source>
</evidence>
<keyword evidence="2 7" id="KW-0813">Transport</keyword>
<evidence type="ECO:0000256" key="3">
    <source>
        <dbReference type="ARBA" id="ARBA00022475"/>
    </source>
</evidence>
<feature type="transmembrane region" description="Helical" evidence="7">
    <location>
        <begin position="109"/>
        <end position="132"/>
    </location>
</feature>
<feature type="transmembrane region" description="Helical" evidence="7">
    <location>
        <begin position="138"/>
        <end position="159"/>
    </location>
</feature>
<dbReference type="PANTHER" id="PTHR43744:SF3">
    <property type="entry name" value="LACTOSE TRANSPORT SYSTEM PERMEASE PROTEIN LACG"/>
    <property type="match status" value="1"/>
</dbReference>
<evidence type="ECO:0000256" key="2">
    <source>
        <dbReference type="ARBA" id="ARBA00022448"/>
    </source>
</evidence>
<keyword evidence="5 7" id="KW-1133">Transmembrane helix</keyword>
<evidence type="ECO:0000256" key="5">
    <source>
        <dbReference type="ARBA" id="ARBA00022989"/>
    </source>
</evidence>
<comment type="subcellular location">
    <subcellularLocation>
        <location evidence="1 7">Cell membrane</location>
        <topology evidence="1 7">Multi-pass membrane protein</topology>
    </subcellularLocation>
</comment>
<dbReference type="HOGENOM" id="CLU_016047_1_1_0"/>
<dbReference type="RefSeq" id="WP_015868536.1">
    <property type="nucleotide sequence ID" value="NC_012785.1"/>
</dbReference>
<proteinExistence type="inferred from homology"/>
<dbReference type="Proteomes" id="UP000002382">
    <property type="component" value="Chromosome"/>
</dbReference>
<dbReference type="STRING" id="521045.Kole_1179"/>
<dbReference type="CDD" id="cd06261">
    <property type="entry name" value="TM_PBP2"/>
    <property type="match status" value="1"/>
</dbReference>
<keyword evidence="6 7" id="KW-0472">Membrane</keyword>
<reference evidence="9 10" key="1">
    <citation type="submission" date="2009-06" db="EMBL/GenBank/DDBJ databases">
        <title>Complete sequence of Thermotogales bacterium TBF 19.5.1.</title>
        <authorList>
            <consortium name="US DOE Joint Genome Institute"/>
            <person name="Lucas S."/>
            <person name="Copeland A."/>
            <person name="Lapidus A."/>
            <person name="Glavina del Rio T."/>
            <person name="Tice H."/>
            <person name="Bruce D."/>
            <person name="Goodwin L."/>
            <person name="Pitluck S."/>
            <person name="Chertkov O."/>
            <person name="Brettin T."/>
            <person name="Detter J.C."/>
            <person name="Han C."/>
            <person name="Schmutz J."/>
            <person name="Larimer F."/>
            <person name="Land M."/>
            <person name="Hauser L."/>
            <person name="Kyrpides N."/>
            <person name="Ovchinnikova G."/>
            <person name="Noll K."/>
        </authorList>
    </citation>
    <scope>NUCLEOTIDE SEQUENCE [LARGE SCALE GENOMIC DNA]</scope>
    <source>
        <strain evidence="10">ATCC BAA-1733 / DSM 21960 / TBF 19.5.1</strain>
    </source>
</reference>
<keyword evidence="4 7" id="KW-0812">Transmembrane</keyword>
<feature type="domain" description="ABC transmembrane type-1" evidence="8">
    <location>
        <begin position="74"/>
        <end position="263"/>
    </location>
</feature>
<comment type="similarity">
    <text evidence="7">Belongs to the binding-protein-dependent transport system permease family.</text>
</comment>
<sequence>MKKISTKRLAKFLFSYTILILLAVFFAFPFFWVLSTSLKTAVDVFSWPPKWIPNPPTLENYQMVLKKLPILRYFLNTLIITGMGILFNVVLAALAAYPLARLNFKGRNLIFAIILLPMMIPMQGGLIVNFITIIKLHLYDTFLAVVLPGAVSIFGIFLMRQHYQSVPKELEDAARIDGCNEFQLWWKIMLPMVRPAITALAIFSFAAYWNAFLWPLIVLQDSNKYPLQVGLSYLSSTFEGNFRQISAGIIIAAVPILVFFFFTQRFFIEGYQGALKQ</sequence>
<protein>
    <submittedName>
        <fullName evidence="9">Binding-protein-dependent transport systems inner membrane component</fullName>
    </submittedName>
</protein>
<evidence type="ECO:0000256" key="6">
    <source>
        <dbReference type="ARBA" id="ARBA00023136"/>
    </source>
</evidence>
<dbReference type="InterPro" id="IPR000515">
    <property type="entry name" value="MetI-like"/>
</dbReference>
<dbReference type="Pfam" id="PF00528">
    <property type="entry name" value="BPD_transp_1"/>
    <property type="match status" value="1"/>
</dbReference>
<evidence type="ECO:0000256" key="1">
    <source>
        <dbReference type="ARBA" id="ARBA00004651"/>
    </source>
</evidence>
<organism evidence="9 10">
    <name type="scientific">Kosmotoga olearia (strain ATCC BAA-1733 / DSM 21960 / TBF 19.5.1)</name>
    <dbReference type="NCBI Taxonomy" id="521045"/>
    <lineage>
        <taxon>Bacteria</taxon>
        <taxon>Thermotogati</taxon>
        <taxon>Thermotogota</taxon>
        <taxon>Thermotogae</taxon>
        <taxon>Kosmotogales</taxon>
        <taxon>Kosmotogaceae</taxon>
        <taxon>Kosmotoga</taxon>
    </lineage>
</organism>
<dbReference type="PANTHER" id="PTHR43744">
    <property type="entry name" value="ABC TRANSPORTER PERMEASE PROTEIN MG189-RELATED-RELATED"/>
    <property type="match status" value="1"/>
</dbReference>
<dbReference type="AlphaFoldDB" id="C5CIL7"/>
<feature type="transmembrane region" description="Helical" evidence="7">
    <location>
        <begin position="196"/>
        <end position="217"/>
    </location>
</feature>
<name>C5CIL7_KOSOT</name>
<evidence type="ECO:0000256" key="7">
    <source>
        <dbReference type="RuleBase" id="RU363032"/>
    </source>
</evidence>
<accession>C5CIL7</accession>
<evidence type="ECO:0000256" key="4">
    <source>
        <dbReference type="ARBA" id="ARBA00022692"/>
    </source>
</evidence>
<feature type="transmembrane region" description="Helical" evidence="7">
    <location>
        <begin position="12"/>
        <end position="34"/>
    </location>
</feature>
<dbReference type="EMBL" id="CP001634">
    <property type="protein sequence ID" value="ACR79879.1"/>
    <property type="molecule type" value="Genomic_DNA"/>
</dbReference>
<feature type="transmembrane region" description="Helical" evidence="7">
    <location>
        <begin position="242"/>
        <end position="262"/>
    </location>
</feature>
<feature type="transmembrane region" description="Helical" evidence="7">
    <location>
        <begin position="73"/>
        <end position="97"/>
    </location>
</feature>
<reference evidence="9 10" key="2">
    <citation type="journal article" date="2011" name="J. Bacteriol.">
        <title>Genome Sequence of Kosmotoga olearia Strain TBF 19.5.1, a Thermophilic Bacterium with a Wide Growth Temperature Range, Isolated from the Troll B Oil Platform in the North Sea.</title>
        <authorList>
            <person name="Swithers K.S."/>
            <person name="Dipippo J.L."/>
            <person name="Bruce D.C."/>
            <person name="Detter C."/>
            <person name="Tapia R."/>
            <person name="Han S."/>
            <person name="Goodwin L.A."/>
            <person name="Han J."/>
            <person name="Woyke T."/>
            <person name="Pitluck S."/>
            <person name="Pennacchio L."/>
            <person name="Nolan M."/>
            <person name="Mikhailova N."/>
            <person name="Land M.L."/>
            <person name="Nesbo C.L."/>
            <person name="Gogarten J.P."/>
            <person name="Noll K.M."/>
        </authorList>
    </citation>
    <scope>NUCLEOTIDE SEQUENCE [LARGE SCALE GENOMIC DNA]</scope>
    <source>
        <strain evidence="10">ATCC BAA-1733 / DSM 21960 / TBF 19.5.1</strain>
    </source>
</reference>
<dbReference type="GO" id="GO:0055085">
    <property type="term" value="P:transmembrane transport"/>
    <property type="evidence" value="ECO:0007669"/>
    <property type="project" value="InterPro"/>
</dbReference>
<dbReference type="PROSITE" id="PS50928">
    <property type="entry name" value="ABC_TM1"/>
    <property type="match status" value="1"/>
</dbReference>
<dbReference type="eggNOG" id="COG0395">
    <property type="taxonomic scope" value="Bacteria"/>
</dbReference>
<dbReference type="SUPFAM" id="SSF161098">
    <property type="entry name" value="MetI-like"/>
    <property type="match status" value="1"/>
</dbReference>